<evidence type="ECO:0000256" key="6">
    <source>
        <dbReference type="ARBA" id="ARBA00023163"/>
    </source>
</evidence>
<dbReference type="InterPro" id="IPR021394">
    <property type="entry name" value="Med25_PTOV"/>
</dbReference>
<organism evidence="14 15">
    <name type="scientific">Chilo suppressalis</name>
    <name type="common">Asiatic rice borer moth</name>
    <dbReference type="NCBI Taxonomy" id="168631"/>
    <lineage>
        <taxon>Eukaryota</taxon>
        <taxon>Metazoa</taxon>
        <taxon>Ecdysozoa</taxon>
        <taxon>Arthropoda</taxon>
        <taxon>Hexapoda</taxon>
        <taxon>Insecta</taxon>
        <taxon>Pterygota</taxon>
        <taxon>Neoptera</taxon>
        <taxon>Endopterygota</taxon>
        <taxon>Lepidoptera</taxon>
        <taxon>Glossata</taxon>
        <taxon>Ditrysia</taxon>
        <taxon>Pyraloidea</taxon>
        <taxon>Crambidae</taxon>
        <taxon>Crambinae</taxon>
        <taxon>Chilo</taxon>
    </lineage>
</organism>
<keyword evidence="11" id="KW-0812">Transmembrane</keyword>
<dbReference type="Gene3D" id="2.40.290.30">
    <property type="entry name" value="Mediator complex subunit 25, ACID domain"/>
    <property type="match status" value="1"/>
</dbReference>
<keyword evidence="15" id="KW-1185">Reference proteome</keyword>
<keyword evidence="4" id="KW-0805">Transcription regulation</keyword>
<feature type="region of interest" description="Disordered" evidence="10">
    <location>
        <begin position="289"/>
        <end position="321"/>
    </location>
</feature>
<comment type="subcellular location">
    <subcellularLocation>
        <location evidence="1">Nucleus</location>
    </subcellularLocation>
</comment>
<evidence type="ECO:0000256" key="9">
    <source>
        <dbReference type="SAM" id="Coils"/>
    </source>
</evidence>
<evidence type="ECO:0000256" key="7">
    <source>
        <dbReference type="ARBA" id="ARBA00023242"/>
    </source>
</evidence>
<reference evidence="14" key="1">
    <citation type="submission" date="2021-12" db="EMBL/GenBank/DDBJ databases">
        <authorList>
            <person name="King R."/>
        </authorList>
    </citation>
    <scope>NUCLEOTIDE SEQUENCE</scope>
</reference>
<dbReference type="EMBL" id="OU963915">
    <property type="protein sequence ID" value="CAH0403143.1"/>
    <property type="molecule type" value="Genomic_DNA"/>
</dbReference>
<gene>
    <name evidence="14" type="ORF">CHILSU_LOCUS6405</name>
</gene>
<evidence type="ECO:0000256" key="5">
    <source>
        <dbReference type="ARBA" id="ARBA00023159"/>
    </source>
</evidence>
<evidence type="ECO:0000256" key="2">
    <source>
        <dbReference type="ARBA" id="ARBA00009102"/>
    </source>
</evidence>
<feature type="domain" description="Mediator complex subunit Med25 PTOV" evidence="12">
    <location>
        <begin position="323"/>
        <end position="474"/>
    </location>
</feature>
<dbReference type="SUPFAM" id="SSF53300">
    <property type="entry name" value="vWA-like"/>
    <property type="match status" value="1"/>
</dbReference>
<feature type="region of interest" description="Disordered" evidence="10">
    <location>
        <begin position="485"/>
        <end position="542"/>
    </location>
</feature>
<accession>A0ABN8B2A9</accession>
<keyword evidence="5" id="KW-0010">Activator</keyword>
<feature type="compositionally biased region" description="Polar residues" evidence="10">
    <location>
        <begin position="524"/>
        <end position="542"/>
    </location>
</feature>
<comment type="similarity">
    <text evidence="2">Belongs to the Mediator complex subunit 25 family.</text>
</comment>
<evidence type="ECO:0000256" key="11">
    <source>
        <dbReference type="SAM" id="Phobius"/>
    </source>
</evidence>
<keyword evidence="6" id="KW-0804">Transcription</keyword>
<proteinExistence type="inferred from homology"/>
<dbReference type="PANTHER" id="PTHR12433">
    <property type="entry name" value="MEDIATOR OF RNA POLYMERASE II TRANSCRIPTION SUBUNIT 25"/>
    <property type="match status" value="1"/>
</dbReference>
<dbReference type="Proteomes" id="UP001153292">
    <property type="component" value="Chromosome 22"/>
</dbReference>
<dbReference type="InterPro" id="IPR036465">
    <property type="entry name" value="vWFA_dom_sf"/>
</dbReference>
<keyword evidence="11" id="KW-1133">Transmembrane helix</keyword>
<evidence type="ECO:0000256" key="8">
    <source>
        <dbReference type="ARBA" id="ARBA00031958"/>
    </source>
</evidence>
<dbReference type="InterPro" id="IPR038196">
    <property type="entry name" value="Med25_PTOV_sf"/>
</dbReference>
<keyword evidence="7" id="KW-0539">Nucleus</keyword>
<sequence length="838" mass="89915">MMIANAPDSPIQAEVIFVIEATSSNGAYISELKTNYIIPTLEYFHGGPLEEGGGTGSVYCIVTYKSADCHPEDPVDTYGPFKCPQAVIEAVDKLQFIGGHSDTRACVTEGLATAIECFEELGRTDIPMHLLLLCCSSPYAAYAGGLVPQGVPATVEQAARQLSELGVQVSIAAAKRIPTLHSLYENAGGDLHQAQQRNYAKDPRHMVLLRGYSLKERPPSPAPPPIPDMQGEVYPQGRGMAGVPPVGGSRPPAPLFPRGAAPGRAGAWAPRHPAYPAQSALLTQLAQPSYPPQQVPAQASHQRMPGMMANQGPGSSTPPAAPQRSFIWSGVIEWMEKGKAPGDQQKTTRHLSCQVSAGSKEVEPELKVDTWPNKLLMQLMPKQLISNIGGQYLKDSKSVLFHLQPSEALDALTKVMVNGFAGCVHFSLMSSPPQCDIKVLILLYTPDKKAYLGFIPNNQATFVDRLRKVIQQQKITQIINKQLPAAGGASPGMSPALPSSTMAATGALPTSGMSQASMGAGTSMAGTSMQGASMPGSSMQGASMQGANMQAANMPGASGLASGMPQVGQMQAAGGQLSHPQGMMINPGMGGQVPQVGGKGPRPVTQLDGLEAARQQNLEKIQHLQQTLEAAHQQQFKSQMDIMNHLHAAQQQEQHYKQLEEQRKHQIQQQLQQQLRGAGGAGVGVGVGGGVTHAGHAGHAAHAGHARLMRPLLPSNPGLRHLLQQVYISYHLLRSGVHRRGKQNMADVVPDARPRDVSVARRHYDDALRISTTERYRVRIPVEADVRLMNGSICTPVMDVQYVFLYKYTCIYIRYVCICILTVTLASLNTSLLCLPWG</sequence>
<evidence type="ECO:0000313" key="14">
    <source>
        <dbReference type="EMBL" id="CAH0403143.1"/>
    </source>
</evidence>
<dbReference type="InterPro" id="IPR021419">
    <property type="entry name" value="Mediator_Med25_VWA"/>
</dbReference>
<evidence type="ECO:0000313" key="15">
    <source>
        <dbReference type="Proteomes" id="UP001153292"/>
    </source>
</evidence>
<keyword evidence="11" id="KW-0472">Membrane</keyword>
<dbReference type="PANTHER" id="PTHR12433:SF11">
    <property type="entry name" value="MEDIATOR OF RNA POLYMERASE II TRANSCRIPTION SUBUNIT 25"/>
    <property type="match status" value="1"/>
</dbReference>
<dbReference type="Pfam" id="PF11265">
    <property type="entry name" value="Med25_VWA"/>
    <property type="match status" value="1"/>
</dbReference>
<evidence type="ECO:0000256" key="3">
    <source>
        <dbReference type="ARBA" id="ARBA00019694"/>
    </source>
</evidence>
<protein>
    <recommendedName>
        <fullName evidence="3">Mediator of RNA polymerase II transcription subunit 25</fullName>
    </recommendedName>
    <alternativeName>
        <fullName evidence="8">Mediator complex subunit 25</fullName>
    </alternativeName>
</protein>
<feature type="transmembrane region" description="Helical" evidence="11">
    <location>
        <begin position="812"/>
        <end position="835"/>
    </location>
</feature>
<feature type="coiled-coil region" evidence="9">
    <location>
        <begin position="607"/>
        <end position="669"/>
    </location>
</feature>
<evidence type="ECO:0000256" key="1">
    <source>
        <dbReference type="ARBA" id="ARBA00004123"/>
    </source>
</evidence>
<feature type="domain" description="Mediator of RNA polymerase II transcription subunit 25 von Willebrand factor type A" evidence="13">
    <location>
        <begin position="11"/>
        <end position="212"/>
    </location>
</feature>
<evidence type="ECO:0000259" key="13">
    <source>
        <dbReference type="Pfam" id="PF11265"/>
    </source>
</evidence>
<keyword evidence="9" id="KW-0175">Coiled coil</keyword>
<evidence type="ECO:0000259" key="12">
    <source>
        <dbReference type="Pfam" id="PF11232"/>
    </source>
</evidence>
<name>A0ABN8B2A9_CHISP</name>
<evidence type="ECO:0000256" key="4">
    <source>
        <dbReference type="ARBA" id="ARBA00023015"/>
    </source>
</evidence>
<evidence type="ECO:0000256" key="10">
    <source>
        <dbReference type="SAM" id="MobiDB-lite"/>
    </source>
</evidence>
<feature type="compositionally biased region" description="Low complexity" evidence="10">
    <location>
        <begin position="485"/>
        <end position="500"/>
    </location>
</feature>
<dbReference type="Pfam" id="PF11232">
    <property type="entry name" value="Med25"/>
    <property type="match status" value="1"/>
</dbReference>